<feature type="domain" description="TIL" evidence="2">
    <location>
        <begin position="27"/>
        <end position="77"/>
    </location>
</feature>
<gene>
    <name evidence="3" type="ORF">GDO78_019379</name>
</gene>
<evidence type="ECO:0000313" key="4">
    <source>
        <dbReference type="Proteomes" id="UP000770717"/>
    </source>
</evidence>
<dbReference type="AlphaFoldDB" id="A0A8J6BJI0"/>
<dbReference type="InterPro" id="IPR036084">
    <property type="entry name" value="Ser_inhib-like_sf"/>
</dbReference>
<evidence type="ECO:0000259" key="2">
    <source>
        <dbReference type="Pfam" id="PF01826"/>
    </source>
</evidence>
<feature type="signal peptide" evidence="1">
    <location>
        <begin position="1"/>
        <end position="22"/>
    </location>
</feature>
<organism evidence="3 4">
    <name type="scientific">Eleutherodactylus coqui</name>
    <name type="common">Puerto Rican coqui</name>
    <dbReference type="NCBI Taxonomy" id="57060"/>
    <lineage>
        <taxon>Eukaryota</taxon>
        <taxon>Metazoa</taxon>
        <taxon>Chordata</taxon>
        <taxon>Craniata</taxon>
        <taxon>Vertebrata</taxon>
        <taxon>Euteleostomi</taxon>
        <taxon>Amphibia</taxon>
        <taxon>Batrachia</taxon>
        <taxon>Anura</taxon>
        <taxon>Neobatrachia</taxon>
        <taxon>Hyloidea</taxon>
        <taxon>Eleutherodactylidae</taxon>
        <taxon>Eleutherodactylinae</taxon>
        <taxon>Eleutherodactylus</taxon>
        <taxon>Eleutherodactylus</taxon>
    </lineage>
</organism>
<dbReference type="EMBL" id="WNTK01003893">
    <property type="protein sequence ID" value="KAG9464790.1"/>
    <property type="molecule type" value="Genomic_DNA"/>
</dbReference>
<keyword evidence="1" id="KW-0732">Signal</keyword>
<name>A0A8J6BJI0_ELECQ</name>
<dbReference type="Gene3D" id="2.10.25.10">
    <property type="entry name" value="Laminin"/>
    <property type="match status" value="1"/>
</dbReference>
<reference evidence="3" key="1">
    <citation type="thesis" date="2020" institute="ProQuest LLC" country="789 East Eisenhower Parkway, Ann Arbor, MI, USA">
        <title>Comparative Genomics and Chromosome Evolution.</title>
        <authorList>
            <person name="Mudd A.B."/>
        </authorList>
    </citation>
    <scope>NUCLEOTIDE SEQUENCE</scope>
    <source>
        <strain evidence="3">HN-11 Male</strain>
        <tissue evidence="3">Kidney and liver</tissue>
    </source>
</reference>
<comment type="caution">
    <text evidence="3">The sequence shown here is derived from an EMBL/GenBank/DDBJ whole genome shotgun (WGS) entry which is preliminary data.</text>
</comment>
<protein>
    <recommendedName>
        <fullName evidence="2">TIL domain-containing protein</fullName>
    </recommendedName>
</protein>
<dbReference type="InterPro" id="IPR002919">
    <property type="entry name" value="TIL_dom"/>
</dbReference>
<feature type="chain" id="PRO_5035255626" description="TIL domain-containing protein" evidence="1">
    <location>
        <begin position="23"/>
        <end position="79"/>
    </location>
</feature>
<evidence type="ECO:0000256" key="1">
    <source>
        <dbReference type="SAM" id="SignalP"/>
    </source>
</evidence>
<evidence type="ECO:0000313" key="3">
    <source>
        <dbReference type="EMBL" id="KAG9464790.1"/>
    </source>
</evidence>
<dbReference type="Proteomes" id="UP000770717">
    <property type="component" value="Unassembled WGS sequence"/>
</dbReference>
<proteinExistence type="predicted"/>
<accession>A0A8J6BJI0</accession>
<dbReference type="Pfam" id="PF01826">
    <property type="entry name" value="TIL"/>
    <property type="match status" value="1"/>
</dbReference>
<dbReference type="SUPFAM" id="SSF57567">
    <property type="entry name" value="Serine protease inhibitors"/>
    <property type="match status" value="1"/>
</dbReference>
<keyword evidence="4" id="KW-1185">Reference proteome</keyword>
<dbReference type="CDD" id="cd19941">
    <property type="entry name" value="TIL"/>
    <property type="match status" value="1"/>
</dbReference>
<sequence>MGFLTLSVVFLVASLYCAQVSSTQTDCPPGAEWSTCTGCGDYCPVKDMSCLAVCGSGCKCGSGYKLHNNRCIPKADCPS</sequence>